<accession>A0A5N6THG4</accession>
<dbReference type="Proteomes" id="UP000325780">
    <property type="component" value="Unassembled WGS sequence"/>
</dbReference>
<proteinExistence type="predicted"/>
<reference evidence="1 2" key="1">
    <citation type="submission" date="2019-04" db="EMBL/GenBank/DDBJ databases">
        <title>Friends and foes A comparative genomics study of 23 Aspergillus species from section Flavi.</title>
        <authorList>
            <consortium name="DOE Joint Genome Institute"/>
            <person name="Kjaerbolling I."/>
            <person name="Vesth T."/>
            <person name="Frisvad J.C."/>
            <person name="Nybo J.L."/>
            <person name="Theobald S."/>
            <person name="Kildgaard S."/>
            <person name="Isbrandt T."/>
            <person name="Kuo A."/>
            <person name="Sato A."/>
            <person name="Lyhne E.K."/>
            <person name="Kogle M.E."/>
            <person name="Wiebenga A."/>
            <person name="Kun R.S."/>
            <person name="Lubbers R.J."/>
            <person name="Makela M.R."/>
            <person name="Barry K."/>
            <person name="Chovatia M."/>
            <person name="Clum A."/>
            <person name="Daum C."/>
            <person name="Haridas S."/>
            <person name="He G."/>
            <person name="LaButti K."/>
            <person name="Lipzen A."/>
            <person name="Mondo S."/>
            <person name="Riley R."/>
            <person name="Salamov A."/>
            <person name="Simmons B.A."/>
            <person name="Magnuson J.K."/>
            <person name="Henrissat B."/>
            <person name="Mortensen U.H."/>
            <person name="Larsen T.O."/>
            <person name="Devries R.P."/>
            <person name="Grigoriev I.V."/>
            <person name="Machida M."/>
            <person name="Baker S.E."/>
            <person name="Andersen M.R."/>
        </authorList>
    </citation>
    <scope>NUCLEOTIDE SEQUENCE [LARGE SCALE GENOMIC DNA]</scope>
    <source>
        <strain evidence="1 2">IBT 18842</strain>
    </source>
</reference>
<dbReference type="InterPro" id="IPR002052">
    <property type="entry name" value="DNA_methylase_N6_adenine_CS"/>
</dbReference>
<dbReference type="GO" id="GO:0005739">
    <property type="term" value="C:mitochondrion"/>
    <property type="evidence" value="ECO:0007669"/>
    <property type="project" value="TreeGrafter"/>
</dbReference>
<dbReference type="GO" id="GO:0032259">
    <property type="term" value="P:methylation"/>
    <property type="evidence" value="ECO:0007669"/>
    <property type="project" value="UniProtKB-KW"/>
</dbReference>
<dbReference type="GO" id="GO:0003676">
    <property type="term" value="F:nucleic acid binding"/>
    <property type="evidence" value="ECO:0007669"/>
    <property type="project" value="InterPro"/>
</dbReference>
<dbReference type="AlphaFoldDB" id="A0A5N6THG4"/>
<evidence type="ECO:0000313" key="2">
    <source>
        <dbReference type="Proteomes" id="UP000325780"/>
    </source>
</evidence>
<dbReference type="PANTHER" id="PTHR18895">
    <property type="entry name" value="HEMK METHYLTRANSFERASE"/>
    <property type="match status" value="1"/>
</dbReference>
<dbReference type="Gene3D" id="3.40.50.150">
    <property type="entry name" value="Vaccinia Virus protein VP39"/>
    <property type="match status" value="1"/>
</dbReference>
<name>A0A5N6THG4_ASPAV</name>
<gene>
    <name evidence="1" type="ORF">BDV25DRAFT_133688</name>
</gene>
<dbReference type="InterPro" id="IPR029063">
    <property type="entry name" value="SAM-dependent_MTases_sf"/>
</dbReference>
<dbReference type="CDD" id="cd02440">
    <property type="entry name" value="AdoMet_MTases"/>
    <property type="match status" value="1"/>
</dbReference>
<dbReference type="PROSITE" id="PS00092">
    <property type="entry name" value="N6_MTASE"/>
    <property type="match status" value="1"/>
</dbReference>
<keyword evidence="2" id="KW-1185">Reference proteome</keyword>
<dbReference type="OrthoDB" id="269872at2759"/>
<dbReference type="SUPFAM" id="SSF53335">
    <property type="entry name" value="S-adenosyl-L-methionine-dependent methyltransferases"/>
    <property type="match status" value="1"/>
</dbReference>
<protein>
    <submittedName>
        <fullName evidence="1">S-adenosyl-L-methionine-dependent methyltransferase</fullName>
    </submittedName>
</protein>
<dbReference type="GO" id="GO:0008168">
    <property type="term" value="F:methyltransferase activity"/>
    <property type="evidence" value="ECO:0007669"/>
    <property type="project" value="UniProtKB-KW"/>
</dbReference>
<keyword evidence="1" id="KW-0808">Transferase</keyword>
<keyword evidence="1" id="KW-0489">Methyltransferase</keyword>
<dbReference type="PANTHER" id="PTHR18895:SF74">
    <property type="entry name" value="MTRF1L RELEASE FACTOR GLUTAMINE METHYLTRANSFERASE"/>
    <property type="match status" value="1"/>
</dbReference>
<dbReference type="InterPro" id="IPR050320">
    <property type="entry name" value="N5-glutamine_MTase"/>
</dbReference>
<dbReference type="EMBL" id="ML742335">
    <property type="protein sequence ID" value="KAE8145541.1"/>
    <property type="molecule type" value="Genomic_DNA"/>
</dbReference>
<evidence type="ECO:0000313" key="1">
    <source>
        <dbReference type="EMBL" id="KAE8145541.1"/>
    </source>
</evidence>
<sequence>MPRITNRAILKAHRQHPLLPLLLRECRSHISAKNELRWLRDRALSMVSARENGRSPDAPLGWRSLLRSMCHSRSRGVPLQYILGDQPFGDLEILCERGVLVPRAETESITLRAAGLILDAIRKQGHSQGRMGQRTRNLRIVDLCTGTGCIALLMHALLAPHINRLSILGIDLSPMALELANKNLAHNVRLGSLSKRALKEVYFEQGNVLARGLGGAGILQESQTSIPNAAGYCDVLISNPPYISPRAFRDGTTSRSVRIFEPKLALVPTIASSGISINLDRQEDIFYYHIISLSFEASAKLVVLECGDRLQAERVRNISRTLAHRYGSGALSIDIWACSSDPFAHGGISLNDEPCAVVLRRTDIDTE</sequence>
<organism evidence="1 2">
    <name type="scientific">Aspergillus avenaceus</name>
    <dbReference type="NCBI Taxonomy" id="36643"/>
    <lineage>
        <taxon>Eukaryota</taxon>
        <taxon>Fungi</taxon>
        <taxon>Dikarya</taxon>
        <taxon>Ascomycota</taxon>
        <taxon>Pezizomycotina</taxon>
        <taxon>Eurotiomycetes</taxon>
        <taxon>Eurotiomycetidae</taxon>
        <taxon>Eurotiales</taxon>
        <taxon>Aspergillaceae</taxon>
        <taxon>Aspergillus</taxon>
        <taxon>Aspergillus subgen. Circumdati</taxon>
    </lineage>
</organism>